<dbReference type="Gene3D" id="1.20.1110.10">
    <property type="entry name" value="Calcium-transporting ATPase, transmembrane domain"/>
    <property type="match status" value="1"/>
</dbReference>
<dbReference type="NCBIfam" id="TIGR01494">
    <property type="entry name" value="ATPase_P-type"/>
    <property type="match status" value="2"/>
</dbReference>
<proteinExistence type="inferred from homology"/>
<feature type="transmembrane region" description="Helical" evidence="18">
    <location>
        <begin position="274"/>
        <end position="299"/>
    </location>
</feature>
<reference evidence="20 21" key="1">
    <citation type="submission" date="2022-09" db="EMBL/GenBank/DDBJ databases">
        <title>Intensive care unit water sources are persistently colonized with multi-drug resistant bacteria and are the site of extensive horizontal gene transfer of antibiotic resistance genes.</title>
        <authorList>
            <person name="Diorio-Toth L."/>
        </authorList>
    </citation>
    <scope>NUCLEOTIDE SEQUENCE [LARGE SCALE GENOMIC DNA]</scope>
    <source>
        <strain evidence="20 21">GD03967</strain>
    </source>
</reference>
<evidence type="ECO:0000256" key="15">
    <source>
        <dbReference type="ARBA" id="ARBA00023136"/>
    </source>
</evidence>
<dbReference type="Pfam" id="PF00689">
    <property type="entry name" value="Cation_ATPase_C"/>
    <property type="match status" value="1"/>
</dbReference>
<dbReference type="EMBL" id="JAOBZK010000021">
    <property type="protein sequence ID" value="MDH1179578.1"/>
    <property type="molecule type" value="Genomic_DNA"/>
</dbReference>
<dbReference type="AlphaFoldDB" id="A0ABD4YVS8"/>
<dbReference type="InterPro" id="IPR059000">
    <property type="entry name" value="ATPase_P-type_domA"/>
</dbReference>
<evidence type="ECO:0000256" key="13">
    <source>
        <dbReference type="ARBA" id="ARBA00022967"/>
    </source>
</evidence>
<dbReference type="InterPro" id="IPR001757">
    <property type="entry name" value="P_typ_ATPase"/>
</dbReference>
<evidence type="ECO:0000259" key="19">
    <source>
        <dbReference type="SMART" id="SM00831"/>
    </source>
</evidence>
<comment type="caution">
    <text evidence="20">The sequence shown here is derived from an EMBL/GenBank/DDBJ whole genome shotgun (WGS) entry which is preliminary data.</text>
</comment>
<dbReference type="NCBIfam" id="TIGR01524">
    <property type="entry name" value="ATPase-IIIB_Mg"/>
    <property type="match status" value="1"/>
</dbReference>
<dbReference type="PROSITE" id="PS00154">
    <property type="entry name" value="ATPASE_E1_E2"/>
    <property type="match status" value="1"/>
</dbReference>
<evidence type="ECO:0000256" key="10">
    <source>
        <dbReference type="ARBA" id="ARBA00022741"/>
    </source>
</evidence>
<evidence type="ECO:0000313" key="20">
    <source>
        <dbReference type="EMBL" id="MDH1179578.1"/>
    </source>
</evidence>
<dbReference type="InterPro" id="IPR023214">
    <property type="entry name" value="HAD_sf"/>
</dbReference>
<keyword evidence="9 18" id="KW-0812">Transmembrane</keyword>
<evidence type="ECO:0000256" key="14">
    <source>
        <dbReference type="ARBA" id="ARBA00022989"/>
    </source>
</evidence>
<evidence type="ECO:0000256" key="7">
    <source>
        <dbReference type="ARBA" id="ARBA00022519"/>
    </source>
</evidence>
<keyword evidence="6" id="KW-1003">Cell membrane</keyword>
<dbReference type="Pfam" id="PF00122">
    <property type="entry name" value="E1-E2_ATPase"/>
    <property type="match status" value="1"/>
</dbReference>
<evidence type="ECO:0000256" key="9">
    <source>
        <dbReference type="ARBA" id="ARBA00022692"/>
    </source>
</evidence>
<dbReference type="InterPro" id="IPR006068">
    <property type="entry name" value="ATPase_P-typ_cation-transptr_C"/>
</dbReference>
<evidence type="ECO:0000256" key="3">
    <source>
        <dbReference type="ARBA" id="ARBA00008746"/>
    </source>
</evidence>
<dbReference type="InterPro" id="IPR018303">
    <property type="entry name" value="ATPase_P-typ_P_site"/>
</dbReference>
<evidence type="ECO:0000256" key="1">
    <source>
        <dbReference type="ARBA" id="ARBA00003954"/>
    </source>
</evidence>
<evidence type="ECO:0000256" key="16">
    <source>
        <dbReference type="ARBA" id="ARBA00029806"/>
    </source>
</evidence>
<keyword evidence="14 18" id="KW-1133">Transmembrane helix</keyword>
<evidence type="ECO:0000256" key="2">
    <source>
        <dbReference type="ARBA" id="ARBA00004429"/>
    </source>
</evidence>
<keyword evidence="8" id="KW-0597">Phosphoprotein</keyword>
<dbReference type="SFLD" id="SFLDF00027">
    <property type="entry name" value="p-type_atpase"/>
    <property type="match status" value="1"/>
</dbReference>
<dbReference type="Gene3D" id="3.40.1110.10">
    <property type="entry name" value="Calcium-transporting ATPase, cytoplasmic domain N"/>
    <property type="match status" value="1"/>
</dbReference>
<dbReference type="SUPFAM" id="SSF56784">
    <property type="entry name" value="HAD-like"/>
    <property type="match status" value="1"/>
</dbReference>
<comment type="function">
    <text evidence="1">Mediates magnesium influx to the cytosol.</text>
</comment>
<dbReference type="InterPro" id="IPR023298">
    <property type="entry name" value="ATPase_P-typ_TM_dom_sf"/>
</dbReference>
<accession>A0ABD4YVS8</accession>
<protein>
    <recommendedName>
        <fullName evidence="5">Magnesium-transporting ATPase, P-type 1</fullName>
        <ecNumber evidence="4">7.2.2.14</ecNumber>
    </recommendedName>
    <alternativeName>
        <fullName evidence="16">Mg(2+) transport ATPase, P-type 1</fullName>
    </alternativeName>
</protein>
<evidence type="ECO:0000256" key="5">
    <source>
        <dbReference type="ARBA" id="ARBA00013555"/>
    </source>
</evidence>
<sequence>MDDRSDLACWWNLDERALYARLECNGRGLSAEAASRRQAKRPPTSRLAGLWEGARFLLRRFASPLVLILLIAGAVSASLGEMGNALIIAGIVLVSVSLDAFQEARSAQAAQKLQQSVAQAATVVRDGQKIRVPATSVVPGDLLVLEAGDIIAADAWLVSSRHLQVNQALLTGESFPVEKRAAQPAGAVAQAIDAPRAVLAGTAIQSGNATAVAVLTGAQAELGRIGAEISKRDMPTTFDTDVQRFGYFIMRLTVFLVLFVLLVNAMFHRPWLESFLFAVALAVGLTPELLPMVVSVTLARGASRLARKHVIVKQLAVIQNLGTMDVFCTDKTGTLTEARIRLDRTVDVSGRPSASVATRLQVNSRYSMGAKNALDDAVLSACNATLDTWTLVAQLPFDFDRRWAGTLARGPAGVQLIVKGAPEDVLGLCASYAPDGDAQPAALTDAVRQQAMETLHGMESDGLRVLAVASKPLAQTRASVEAGDASGMVLHGFAAFADPPKRGAASALKALRASGVRVKVVSGDSERVTRHVCAQLRLPVQGVLTGAQLTGMDNATLRSLVEKTTIFCRMTPGQKERVVLACKRQGHTVGYMGDGINDAPALHAADVGISVESATDVAREAASVILLRRSLGVVHEGVIEGRRTYINVFKYIMMSTSSNFGNMFSMAGAALFLPFLPMLPVQILLNNMLYDLSELPIPLDNVDAQDVASPRRLDIGLIRRFMFTIGPVSSAFDFITFYLLLKVLDATQAEFQTCWFVESLCTQVLVIFVIRTRANPLRSRPHGVLMAACILVVATALWLPLGPLAGLFSFVSPPPLFYLVLGPLVGCYLAAVQAMKRRFFLTERKRSPARRR</sequence>
<evidence type="ECO:0000256" key="12">
    <source>
        <dbReference type="ARBA" id="ARBA00022842"/>
    </source>
</evidence>
<dbReference type="PANTHER" id="PTHR42861">
    <property type="entry name" value="CALCIUM-TRANSPORTING ATPASE"/>
    <property type="match status" value="1"/>
</dbReference>
<feature type="transmembrane region" description="Helical" evidence="18">
    <location>
        <begin position="721"/>
        <end position="741"/>
    </location>
</feature>
<feature type="transmembrane region" description="Helical" evidence="18">
    <location>
        <begin position="816"/>
        <end position="835"/>
    </location>
</feature>
<dbReference type="SFLD" id="SFLDG00002">
    <property type="entry name" value="C1.7:_P-type_atpase_like"/>
    <property type="match status" value="1"/>
</dbReference>
<feature type="transmembrane region" description="Helical" evidence="18">
    <location>
        <begin position="784"/>
        <end position="810"/>
    </location>
</feature>
<dbReference type="PRINTS" id="PR01836">
    <property type="entry name" value="MGATPASE"/>
</dbReference>
<organism evidence="20 21">
    <name type="scientific">Achromobacter mucicolens</name>
    <dbReference type="NCBI Taxonomy" id="1389922"/>
    <lineage>
        <taxon>Bacteria</taxon>
        <taxon>Pseudomonadati</taxon>
        <taxon>Pseudomonadota</taxon>
        <taxon>Betaproteobacteria</taxon>
        <taxon>Burkholderiales</taxon>
        <taxon>Alcaligenaceae</taxon>
        <taxon>Achromobacter</taxon>
    </lineage>
</organism>
<dbReference type="Gene3D" id="2.70.150.10">
    <property type="entry name" value="Calcium-transporting ATPase, cytoplasmic transduction domain A"/>
    <property type="match status" value="1"/>
</dbReference>
<keyword evidence="10" id="KW-0547">Nucleotide-binding</keyword>
<keyword evidence="11" id="KW-0067">ATP-binding</keyword>
<dbReference type="InterPro" id="IPR008250">
    <property type="entry name" value="ATPase_P-typ_transduc_dom_A_sf"/>
</dbReference>
<feature type="transmembrane region" description="Helical" evidence="18">
    <location>
        <begin position="85"/>
        <end position="101"/>
    </location>
</feature>
<dbReference type="Pfam" id="PF00690">
    <property type="entry name" value="Cation_ATPase_N"/>
    <property type="match status" value="1"/>
</dbReference>
<name>A0ABD4YVS8_9BURK</name>
<evidence type="ECO:0000256" key="11">
    <source>
        <dbReference type="ARBA" id="ARBA00022840"/>
    </source>
</evidence>
<keyword evidence="12" id="KW-0460">Magnesium</keyword>
<comment type="similarity">
    <text evidence="3">Belongs to the cation transport ATPase (P-type) (TC 3.A.3) family. Type IIIB subfamily.</text>
</comment>
<dbReference type="SUPFAM" id="SSF81653">
    <property type="entry name" value="Calcium ATPase, transduction domain A"/>
    <property type="match status" value="1"/>
</dbReference>
<evidence type="ECO:0000256" key="4">
    <source>
        <dbReference type="ARBA" id="ARBA00012786"/>
    </source>
</evidence>
<keyword evidence="13" id="KW-1278">Translocase</keyword>
<dbReference type="InterPro" id="IPR044492">
    <property type="entry name" value="P_typ_ATPase_HD_dom"/>
</dbReference>
<evidence type="ECO:0000256" key="17">
    <source>
        <dbReference type="ARBA" id="ARBA00047295"/>
    </source>
</evidence>
<dbReference type="InterPro" id="IPR023299">
    <property type="entry name" value="ATPase_P-typ_cyto_dom_N"/>
</dbReference>
<dbReference type="InterPro" id="IPR004014">
    <property type="entry name" value="ATPase_P-typ_cation-transptr_N"/>
</dbReference>
<evidence type="ECO:0000256" key="6">
    <source>
        <dbReference type="ARBA" id="ARBA00022475"/>
    </source>
</evidence>
<comment type="subcellular location">
    <subcellularLocation>
        <location evidence="2">Cell inner membrane</location>
        <topology evidence="2">Multi-pass membrane protein</topology>
    </subcellularLocation>
</comment>
<dbReference type="GO" id="GO:0005524">
    <property type="term" value="F:ATP binding"/>
    <property type="evidence" value="ECO:0007669"/>
    <property type="project" value="UniProtKB-KW"/>
</dbReference>
<feature type="transmembrane region" description="Helical" evidence="18">
    <location>
        <begin position="61"/>
        <end position="79"/>
    </location>
</feature>
<feature type="transmembrane region" description="Helical" evidence="18">
    <location>
        <begin position="248"/>
        <end position="268"/>
    </location>
</feature>
<keyword evidence="15 18" id="KW-0472">Membrane</keyword>
<evidence type="ECO:0000313" key="21">
    <source>
        <dbReference type="Proteomes" id="UP001158644"/>
    </source>
</evidence>
<dbReference type="RefSeq" id="WP_279991321.1">
    <property type="nucleotide sequence ID" value="NZ_JAOBZK010000021.1"/>
</dbReference>
<evidence type="ECO:0000256" key="8">
    <source>
        <dbReference type="ARBA" id="ARBA00022553"/>
    </source>
</evidence>
<gene>
    <name evidence="20" type="primary">mgtA</name>
    <name evidence="20" type="ORF">N5C72_15980</name>
</gene>
<dbReference type="InterPro" id="IPR006415">
    <property type="entry name" value="P-type_ATPase_IIIB"/>
</dbReference>
<dbReference type="Proteomes" id="UP001158644">
    <property type="component" value="Unassembled WGS sequence"/>
</dbReference>
<dbReference type="SMART" id="SM00831">
    <property type="entry name" value="Cation_ATPase_N"/>
    <property type="match status" value="1"/>
</dbReference>
<evidence type="ECO:0000256" key="18">
    <source>
        <dbReference type="SAM" id="Phobius"/>
    </source>
</evidence>
<dbReference type="SFLD" id="SFLDS00003">
    <property type="entry name" value="Haloacid_Dehalogenase"/>
    <property type="match status" value="1"/>
</dbReference>
<dbReference type="InterPro" id="IPR036412">
    <property type="entry name" value="HAD-like_sf"/>
</dbReference>
<dbReference type="EC" id="7.2.2.14" evidence="4"/>
<dbReference type="GO" id="GO:0015444">
    <property type="term" value="F:P-type magnesium transporter activity"/>
    <property type="evidence" value="ECO:0007669"/>
    <property type="project" value="UniProtKB-EC"/>
</dbReference>
<comment type="catalytic activity">
    <reaction evidence="17">
        <text>Mg(2+)(out) + ATP + H2O = Mg(2+)(in) + ADP + phosphate + H(+)</text>
        <dbReference type="Rhea" id="RHEA:10260"/>
        <dbReference type="ChEBI" id="CHEBI:15377"/>
        <dbReference type="ChEBI" id="CHEBI:15378"/>
        <dbReference type="ChEBI" id="CHEBI:18420"/>
        <dbReference type="ChEBI" id="CHEBI:30616"/>
        <dbReference type="ChEBI" id="CHEBI:43474"/>
        <dbReference type="ChEBI" id="CHEBI:456216"/>
        <dbReference type="EC" id="7.2.2.14"/>
    </reaction>
</comment>
<dbReference type="Gene3D" id="3.40.50.1000">
    <property type="entry name" value="HAD superfamily/HAD-like"/>
    <property type="match status" value="1"/>
</dbReference>
<keyword evidence="7" id="KW-0997">Cell inner membrane</keyword>
<dbReference type="Pfam" id="PF13246">
    <property type="entry name" value="Cation_ATPase"/>
    <property type="match status" value="1"/>
</dbReference>
<feature type="domain" description="Cation-transporting P-type ATPase N-terminal" evidence="19">
    <location>
        <begin position="9"/>
        <end position="81"/>
    </location>
</feature>
<dbReference type="GO" id="GO:0005886">
    <property type="term" value="C:plasma membrane"/>
    <property type="evidence" value="ECO:0007669"/>
    <property type="project" value="UniProtKB-SubCell"/>
</dbReference>
<dbReference type="SUPFAM" id="SSF81665">
    <property type="entry name" value="Calcium ATPase, transmembrane domain M"/>
    <property type="match status" value="1"/>
</dbReference>